<sequence length="2341" mass="248274">MSTLNTLKVRVVLQGSAKFRDGRKWKKRFCLLALSPRTPDAMHFYVTKSYDEFTPYRNHGCMIDVQPPAHSRLTAEGRIADGPHSGTHHIETGLDCLSTRAGGSIGDSNIAGSAGLLVNTAVDTCTSVSEATAAGLSAATNLASSLNGPAPLDEITGFESGCHMDKESNIIVLLGSTSAYVIALEGMDEMFRWAETMSHIMTDNLFRVTLRQTEGGKLSPGLQGSLHVQHWRLCLIGEPSAGCKFICSWRLDAIEQAHTMTALGGTVSAAGTFPGDVGSGTGFTLSALSSATTNVAGVASRGSFAGDGVSSMSGTAGSHQRVSLGNLSMLSASGSLSATSGGSTVPSGRSGTGSSVVSTRPKHLFVLEANHSAGKGRGTHTFELDGGSLPELTFAIEQLMALRYNPHGVVSRHLPSNQPLMHLGLHSTPTESLVMLPSQRKETGTTIMSIPDLGQSKDVGFVSSSYSSDASGSRQSTSPAQRFSSMIKSSEPSVSSPRRQSPLTLGPTTSAAMTNTNAAGVAAAIATAAALAGTAVTTVAVDVASQLTHVYGQSVPVGTSGNRYQYYNLARPYSNLVSSSSSLSPPEGLPSGLCKHTDAFSRTASNSKSKRSAQQSATGHTSQSSAIIDPLGLDATRSSAMRFAQQPGDSLVVRSASPQESESLLTDEVGRHLSHSVFISSQSTRGCLAFPHAQSVGRTTNWSGSGGSGQRADDVCLSGYPPAIGCGDHHLSDGILLLGEEHQPNVAHVASGVIISKNPLNPHPTNRHSTGNGGSRRNTTATAAPPLPPPLPDSARARHEARTTAQLYQTLPANFSSTTSTPIVADGPRPILDETDGEEAVPSETQKSLPRPCRRHQTTGSYQYHRHPHQHQSHHNCRRLVPVASDASVVSSYSGPCPVGPSPGVFTADEDLWDTDADAVPPVTSDSSSAAPVPLSVCAVPARPALSVPLKNQGAPPIPSSTWPVSASSHILPTDLALFEPSSSKLSSVVRTQNQTTGDSSGTSAYHCNCNPKSREVLERQDYRVYRYRCRQYRVCMCSVLQTRSISSDASLVLELGTDTHLNLSHHRSRHSVPSQSGRTGTRLTMAGVHSYEDVDLERDSCPPSTSPWEAEPLDSIRLAAGDTLSDSAGLYCTGRHLHKRHLVTTAGRTKPLHWLLHRKHSKSHDCLSNSDANTDKIDLTVHPVSFSVTESHLDARHQSTEHACSDATVPAPKLLRLQTLSPSPLDSKHFQLILRCPRHGVQPYRPWITLFPPTVLSRYLCSYCRKRTLRLRPSTIPVVAMPTKHSRRCVFRDFTQPAVIGSSSVLLNLRHMLQLRRRTREPKRSSVSFGEQLESSSPSASLANRSHTHAEAEVANDRTDFVDPKRVLRDEPPGQGRLFSSTSSSPKHSRWRCEHHSRSLHSVTLACSEPSVSHSAWPTIHGNRSRHSSLSSLLTCRSFYASSSLSAYQPASFCPGDAGILTAQPRKYDGKTSIAQSNQLTNDLISGRRGSIDLLAETRSCSLCDTDDLSGSLYDDCCLVHDSIRRDASSGSHTGDGLIGTTCYPHTRSHHHNLFVDCSPGRTSDLPTGHNSSVDPGIGDPVSHAQHQPISSGKLSTPDRRTLSLCNPMDSLHSPSHQLTSPTRPIDSSCLDNFYTPPATHHHPMSYSRRASTLPSTRMLRSRSERSDNAPPSGHRDSVEEVEVEGEGENELVVDGLIRRSDSQPHPGRTVGSVAGGGTSGGLDRLLSRFVYATTVGRRHARYSTMTTTGSWSSSICPSPIVAGGAGSRLSYPNRKLSSQSDAGMVNYLVEEVGVDKFTSADRLTTMAEVPNYCNLIAGQRGISPDMPTAEFHSGKLTTGFMTSLELEHKPNMDLTSSCYVNLPPNGSNPLSATTASAPTATTSTNTSSMVPPLPTSTGSLTTRFKHLVQSLHHPNSSNTGAGGGGSTHSGVLSGTNSTIHNASLDPQTASKSVDSCIRQPSSRGKPLPSRACLDAISTTAGVISSMRSTTCAPSPSATVGGLSQELFAVPAEVRDPSRNYAIVDLRPSPASSVCANTELSLGASYHQLPSSRIEEITSTGSSAASIGFSTSTSTGSDCTSDAATLTSDTVDGYAGSLNANYANPPRPHPGSTGPTDMPPRPAGSEFARRRHSHSLSSAVSDSPVLNYVHVIAATAPLSTPNATRRDGCSTVSEPIVCSIPEHTDSHSSSSGLGGLASHSITPPLAPASSASFGEIFTSRSMTSSATSSGEGGNVAVDAGFQSYSPPDAVAYTLIDITRTMALGELSGDMIEQQQQQQEQQHSTAGVSSKMNTANSHFRWSQHKPAADRSVSVRKSLSRSIRSIRRGNQKKPSVFLNNNG</sequence>
<accession>A0A4E0RG00</accession>
<feature type="compositionally biased region" description="Polar residues" evidence="1">
    <location>
        <begin position="1586"/>
        <end position="1596"/>
    </location>
</feature>
<feature type="compositionally biased region" description="Low complexity" evidence="1">
    <location>
        <begin position="2273"/>
        <end position="2282"/>
    </location>
</feature>
<feature type="region of interest" description="Disordered" evidence="1">
    <location>
        <begin position="1565"/>
        <end position="1626"/>
    </location>
</feature>
<dbReference type="EMBL" id="JXXN02001279">
    <property type="protein sequence ID" value="THD25124.1"/>
    <property type="molecule type" value="Genomic_DNA"/>
</dbReference>
<feature type="compositionally biased region" description="Low complexity" evidence="1">
    <location>
        <begin position="577"/>
        <end position="593"/>
    </location>
</feature>
<feature type="compositionally biased region" description="Low complexity" evidence="1">
    <location>
        <begin position="1336"/>
        <end position="1346"/>
    </location>
</feature>
<feature type="region of interest" description="Disordered" evidence="1">
    <location>
        <begin position="833"/>
        <end position="857"/>
    </location>
</feature>
<evidence type="ECO:0000256" key="1">
    <source>
        <dbReference type="SAM" id="MobiDB-lite"/>
    </source>
</evidence>
<feature type="compositionally biased region" description="Polar residues" evidence="1">
    <location>
        <begin position="1565"/>
        <end position="1575"/>
    </location>
</feature>
<feature type="compositionally biased region" description="Low complexity" evidence="1">
    <location>
        <begin position="2310"/>
        <end position="2322"/>
    </location>
</feature>
<feature type="compositionally biased region" description="Basic and acidic residues" evidence="1">
    <location>
        <begin position="1663"/>
        <end position="1680"/>
    </location>
</feature>
<feature type="region of interest" description="Disordered" evidence="1">
    <location>
        <begin position="338"/>
        <end position="357"/>
    </location>
</feature>
<organism evidence="2 3">
    <name type="scientific">Fasciola hepatica</name>
    <name type="common">Liver fluke</name>
    <dbReference type="NCBI Taxonomy" id="6192"/>
    <lineage>
        <taxon>Eukaryota</taxon>
        <taxon>Metazoa</taxon>
        <taxon>Spiralia</taxon>
        <taxon>Lophotrochozoa</taxon>
        <taxon>Platyhelminthes</taxon>
        <taxon>Trematoda</taxon>
        <taxon>Digenea</taxon>
        <taxon>Plagiorchiida</taxon>
        <taxon>Echinostomata</taxon>
        <taxon>Echinostomatoidea</taxon>
        <taxon>Fasciolidae</taxon>
        <taxon>Fasciola</taxon>
    </lineage>
</organism>
<evidence type="ECO:0008006" key="4">
    <source>
        <dbReference type="Google" id="ProtNLM"/>
    </source>
</evidence>
<feature type="compositionally biased region" description="Polar residues" evidence="1">
    <location>
        <begin position="1938"/>
        <end position="1964"/>
    </location>
</feature>
<proteinExistence type="predicted"/>
<reference evidence="2" key="1">
    <citation type="submission" date="2019-03" db="EMBL/GenBank/DDBJ databases">
        <title>Improved annotation for the trematode Fasciola hepatica.</title>
        <authorList>
            <person name="Choi Y.-J."/>
            <person name="Martin J."/>
            <person name="Mitreva M."/>
        </authorList>
    </citation>
    <scope>NUCLEOTIDE SEQUENCE [LARGE SCALE GENOMIC DNA]</scope>
</reference>
<feature type="compositionally biased region" description="Polar residues" evidence="1">
    <location>
        <begin position="1614"/>
        <end position="1624"/>
    </location>
</feature>
<feature type="region of interest" description="Disordered" evidence="1">
    <location>
        <begin position="2271"/>
        <end position="2341"/>
    </location>
</feature>
<feature type="compositionally biased region" description="Polar residues" evidence="1">
    <location>
        <begin position="600"/>
        <end position="626"/>
    </location>
</feature>
<feature type="region of interest" description="Disordered" evidence="1">
    <location>
        <begin position="756"/>
        <end position="798"/>
    </location>
</feature>
<feature type="region of interest" description="Disordered" evidence="1">
    <location>
        <begin position="1914"/>
        <end position="1971"/>
    </location>
</feature>
<name>A0A4E0RG00_FASHE</name>
<feature type="region of interest" description="Disordered" evidence="1">
    <location>
        <begin position="1639"/>
        <end position="1719"/>
    </location>
</feature>
<feature type="region of interest" description="Disordered" evidence="1">
    <location>
        <begin position="577"/>
        <end position="627"/>
    </location>
</feature>
<keyword evidence="3" id="KW-1185">Reference proteome</keyword>
<feature type="compositionally biased region" description="Polar residues" evidence="1">
    <location>
        <begin position="763"/>
        <end position="778"/>
    </location>
</feature>
<feature type="region of interest" description="Disordered" evidence="1">
    <location>
        <begin position="2098"/>
        <end position="2141"/>
    </location>
</feature>
<feature type="compositionally biased region" description="Basic and acidic residues" evidence="1">
    <location>
        <begin position="1349"/>
        <end position="1373"/>
    </location>
</feature>
<feature type="compositionally biased region" description="Polar residues" evidence="1">
    <location>
        <begin position="2283"/>
        <end position="2300"/>
    </location>
</feature>
<feature type="compositionally biased region" description="Low complexity" evidence="1">
    <location>
        <begin position="1871"/>
        <end position="1890"/>
    </location>
</feature>
<feature type="compositionally biased region" description="Low complexity" evidence="1">
    <location>
        <begin position="464"/>
        <end position="476"/>
    </location>
</feature>
<feature type="region of interest" description="Disordered" evidence="1">
    <location>
        <begin position="464"/>
        <end position="509"/>
    </location>
</feature>
<evidence type="ECO:0000313" key="2">
    <source>
        <dbReference type="EMBL" id="THD25124.1"/>
    </source>
</evidence>
<feature type="region of interest" description="Disordered" evidence="1">
    <location>
        <begin position="1319"/>
        <end position="1386"/>
    </location>
</feature>
<protein>
    <recommendedName>
        <fullName evidence="4">PH domain-containing protein</fullName>
    </recommendedName>
</protein>
<comment type="caution">
    <text evidence="2">The sequence shown here is derived from an EMBL/GenBank/DDBJ whole genome shotgun (WGS) entry which is preliminary data.</text>
</comment>
<evidence type="ECO:0000313" key="3">
    <source>
        <dbReference type="Proteomes" id="UP000230066"/>
    </source>
</evidence>
<feature type="region of interest" description="Disordered" evidence="1">
    <location>
        <begin position="1871"/>
        <end position="1895"/>
    </location>
</feature>
<feature type="compositionally biased region" description="Polar residues" evidence="1">
    <location>
        <begin position="477"/>
        <end position="507"/>
    </location>
</feature>
<dbReference type="Gene3D" id="2.30.29.30">
    <property type="entry name" value="Pleckstrin-homology domain (PH domain)/Phosphotyrosine-binding domain (PTB)"/>
    <property type="match status" value="1"/>
</dbReference>
<feature type="compositionally biased region" description="Acidic residues" evidence="1">
    <location>
        <begin position="1681"/>
        <end position="1693"/>
    </location>
</feature>
<dbReference type="Proteomes" id="UP000230066">
    <property type="component" value="Unassembled WGS sequence"/>
</dbReference>
<gene>
    <name evidence="2" type="ORF">D915_004053</name>
</gene>
<dbReference type="InterPro" id="IPR011993">
    <property type="entry name" value="PH-like_dom_sf"/>
</dbReference>